<dbReference type="Pfam" id="PF11563">
    <property type="entry name" value="Protoglobin"/>
    <property type="match status" value="1"/>
</dbReference>
<proteinExistence type="predicted"/>
<reference evidence="3 4" key="1">
    <citation type="submission" date="2016-03" db="EMBL/GenBank/DDBJ databases">
        <title>Whole genome sequencing of Grifola frondosa 9006-11.</title>
        <authorList>
            <person name="Min B."/>
            <person name="Park H."/>
            <person name="Kim J.-G."/>
            <person name="Cho H."/>
            <person name="Oh Y.-L."/>
            <person name="Kong W.-S."/>
            <person name="Choi I.-G."/>
        </authorList>
    </citation>
    <scope>NUCLEOTIDE SEQUENCE [LARGE SCALE GENOMIC DNA]</scope>
    <source>
        <strain evidence="3 4">9006-11</strain>
    </source>
</reference>
<dbReference type="InterPro" id="IPR044398">
    <property type="entry name" value="Globin-sensor_dom"/>
</dbReference>
<dbReference type="OMA" id="FAKYYCN"/>
<protein>
    <recommendedName>
        <fullName evidence="2">Globin-sensor domain-containing protein</fullName>
    </recommendedName>
</protein>
<dbReference type="EMBL" id="LUGG01000003">
    <property type="protein sequence ID" value="OBZ76461.1"/>
    <property type="molecule type" value="Genomic_DNA"/>
</dbReference>
<dbReference type="AlphaFoldDB" id="A0A1C7MHQ5"/>
<dbReference type="Gene3D" id="1.10.490.10">
    <property type="entry name" value="Globins"/>
    <property type="match status" value="1"/>
</dbReference>
<evidence type="ECO:0000313" key="3">
    <source>
        <dbReference type="EMBL" id="OBZ76461.1"/>
    </source>
</evidence>
<feature type="compositionally biased region" description="Low complexity" evidence="1">
    <location>
        <begin position="42"/>
        <end position="53"/>
    </location>
</feature>
<dbReference type="OrthoDB" id="10027058at2759"/>
<dbReference type="GO" id="GO:0020037">
    <property type="term" value="F:heme binding"/>
    <property type="evidence" value="ECO:0007669"/>
    <property type="project" value="InterPro"/>
</dbReference>
<feature type="domain" description="Globin-sensor" evidence="2">
    <location>
        <begin position="104"/>
        <end position="311"/>
    </location>
</feature>
<dbReference type="PANTHER" id="PTHR42071:SF1">
    <property type="entry name" value="GLOBIN-SENSOR DOMAIN-CONTAINING PROTEIN"/>
    <property type="match status" value="1"/>
</dbReference>
<organism evidence="3 4">
    <name type="scientific">Grifola frondosa</name>
    <name type="common">Maitake</name>
    <name type="synonym">Polyporus frondosus</name>
    <dbReference type="NCBI Taxonomy" id="5627"/>
    <lineage>
        <taxon>Eukaryota</taxon>
        <taxon>Fungi</taxon>
        <taxon>Dikarya</taxon>
        <taxon>Basidiomycota</taxon>
        <taxon>Agaricomycotina</taxon>
        <taxon>Agaricomycetes</taxon>
        <taxon>Polyporales</taxon>
        <taxon>Grifolaceae</taxon>
        <taxon>Grifola</taxon>
    </lineage>
</organism>
<feature type="compositionally biased region" description="Polar residues" evidence="1">
    <location>
        <begin position="54"/>
        <end position="71"/>
    </location>
</feature>
<evidence type="ECO:0000313" key="4">
    <source>
        <dbReference type="Proteomes" id="UP000092993"/>
    </source>
</evidence>
<dbReference type="GO" id="GO:0019825">
    <property type="term" value="F:oxygen binding"/>
    <property type="evidence" value="ECO:0007669"/>
    <property type="project" value="InterPro"/>
</dbReference>
<keyword evidence="4" id="KW-1185">Reference proteome</keyword>
<feature type="region of interest" description="Disordered" evidence="1">
    <location>
        <begin position="42"/>
        <end position="71"/>
    </location>
</feature>
<accession>A0A1C7MHQ5</accession>
<comment type="caution">
    <text evidence="3">The sequence shown here is derived from an EMBL/GenBank/DDBJ whole genome shotgun (WGS) entry which is preliminary data.</text>
</comment>
<evidence type="ECO:0000256" key="1">
    <source>
        <dbReference type="SAM" id="MobiDB-lite"/>
    </source>
</evidence>
<evidence type="ECO:0000259" key="2">
    <source>
        <dbReference type="Pfam" id="PF11563"/>
    </source>
</evidence>
<dbReference type="InterPro" id="IPR012292">
    <property type="entry name" value="Globin/Proto"/>
</dbReference>
<dbReference type="Proteomes" id="UP000092993">
    <property type="component" value="Unassembled WGS sequence"/>
</dbReference>
<name>A0A1C7MHQ5_GRIFR</name>
<dbReference type="PANTHER" id="PTHR42071">
    <property type="entry name" value="PROTOGLOBIN DOMAIN-CONTAINING PROTEIN"/>
    <property type="match status" value="1"/>
</dbReference>
<gene>
    <name evidence="3" type="ORF">A0H81_03743</name>
</gene>
<sequence>MSAAPDYQKQPRGALESHFASLELDPLAEKVCPFAGYPAQKSSFDASSSYAPSTRPSVAPTESSQTPLNSTSSRYVPPVLAGHGCPAAIFTQEVDPFLIKNSLEDRVAYLTDFLNFTSRDAEVITKVAPSVNEIIPTLVDDLYAKLFEFDITKKVFMNRNQGFDGPLPSKLEDLTLNSAQIVFRKVSVRASMQAFVINIMPVKVFMKAWARRVLTADYSNGKTWAYMDKVGIMHTGASPFKHQRTMGITPLNVPYRDCALTLGWVQTVLQTAILQLSDNIVTVSEKIEAVSAINKVIWIQNDLFSRHYIDE</sequence>